<proteinExistence type="predicted"/>
<dbReference type="AlphaFoldDB" id="A0A329S1C3"/>
<evidence type="ECO:0000313" key="1">
    <source>
        <dbReference type="EMBL" id="RAW30521.1"/>
    </source>
</evidence>
<dbReference type="OrthoDB" id="129240at2759"/>
<keyword evidence="2" id="KW-1185">Reference proteome</keyword>
<evidence type="ECO:0000313" key="2">
    <source>
        <dbReference type="Proteomes" id="UP000251314"/>
    </source>
</evidence>
<comment type="caution">
    <text evidence="1">The sequence shown here is derived from an EMBL/GenBank/DDBJ whole genome shotgun (WGS) entry which is preliminary data.</text>
</comment>
<dbReference type="InterPro" id="IPR036397">
    <property type="entry name" value="RNaseH_sf"/>
</dbReference>
<organism evidence="1 2">
    <name type="scientific">Phytophthora cactorum</name>
    <dbReference type="NCBI Taxonomy" id="29920"/>
    <lineage>
        <taxon>Eukaryota</taxon>
        <taxon>Sar</taxon>
        <taxon>Stramenopiles</taxon>
        <taxon>Oomycota</taxon>
        <taxon>Peronosporomycetes</taxon>
        <taxon>Peronosporales</taxon>
        <taxon>Peronosporaceae</taxon>
        <taxon>Phytophthora</taxon>
    </lineage>
</organism>
<accession>A0A329S1C3</accession>
<name>A0A329S1C3_9STRA</name>
<dbReference type="GO" id="GO:0003676">
    <property type="term" value="F:nucleic acid binding"/>
    <property type="evidence" value="ECO:0007669"/>
    <property type="project" value="InterPro"/>
</dbReference>
<dbReference type="Proteomes" id="UP000251314">
    <property type="component" value="Unassembled WGS sequence"/>
</dbReference>
<dbReference type="Gene3D" id="3.30.420.10">
    <property type="entry name" value="Ribonuclease H-like superfamily/Ribonuclease H"/>
    <property type="match status" value="1"/>
</dbReference>
<reference evidence="1 2" key="1">
    <citation type="submission" date="2018-01" db="EMBL/GenBank/DDBJ databases">
        <title>Draft genome of the strawberry crown rot pathogen Phytophthora cactorum.</title>
        <authorList>
            <person name="Armitage A.D."/>
            <person name="Lysoe E."/>
            <person name="Nellist C.F."/>
            <person name="Harrison R.J."/>
            <person name="Brurberg M.B."/>
        </authorList>
    </citation>
    <scope>NUCLEOTIDE SEQUENCE [LARGE SCALE GENOMIC DNA]</scope>
    <source>
        <strain evidence="1 2">10300</strain>
    </source>
</reference>
<protein>
    <recommendedName>
        <fullName evidence="3">Transposase Tc1-like domain-containing protein</fullName>
    </recommendedName>
</protein>
<gene>
    <name evidence="1" type="ORF">PC110_g13120</name>
</gene>
<dbReference type="PANTHER" id="PTHR47169">
    <property type="entry name" value="OS01G0541250 PROTEIN"/>
    <property type="match status" value="1"/>
</dbReference>
<dbReference type="VEuPathDB" id="FungiDB:PC110_g13120"/>
<evidence type="ECO:0008006" key="3">
    <source>
        <dbReference type="Google" id="ProtNLM"/>
    </source>
</evidence>
<sequence length="140" mass="16315">MDARALFAERPRKPKKTKRIKDEIARLVAGGPLCDHQSLESLANATAVPKTTLWRHLKSGWLRRAVSYVTPTLTMEHKEHRLRYCLMHVHRPIGVSGFKMDHMYDVVHIDEKLFNMYKGVTRYYLAPDEGLPYRSTPNKR</sequence>
<dbReference type="EMBL" id="MJFZ01000366">
    <property type="protein sequence ID" value="RAW30521.1"/>
    <property type="molecule type" value="Genomic_DNA"/>
</dbReference>